<sequence length="134" mass="15719">MVDFNNDSTVGVPATDVQRISILQRRYELIESLEDYKKKKFANTNCGMGLLRARLISLFVELQATLKRRWNNKNDKDKYDKIKKACFESTEEEKIIESIFIINEELDEMRLTRIDTQKKYDGGDVEAENKEKGF</sequence>
<comment type="caution">
    <text evidence="1">The sequence shown here is derived from an EMBL/GenBank/DDBJ whole genome shotgun (WGS) entry which is preliminary data.</text>
</comment>
<gene>
    <name evidence="1" type="ORF">S12H4_45277</name>
</gene>
<dbReference type="EMBL" id="BARW01027983">
    <property type="protein sequence ID" value="GAJ07916.1"/>
    <property type="molecule type" value="Genomic_DNA"/>
</dbReference>
<protein>
    <submittedName>
        <fullName evidence="1">Uncharacterized protein</fullName>
    </submittedName>
</protein>
<name>X1V6I5_9ZZZZ</name>
<evidence type="ECO:0000313" key="1">
    <source>
        <dbReference type="EMBL" id="GAJ07916.1"/>
    </source>
</evidence>
<proteinExistence type="predicted"/>
<accession>X1V6I5</accession>
<reference evidence="1" key="1">
    <citation type="journal article" date="2014" name="Front. Microbiol.">
        <title>High frequency of phylogenetically diverse reductive dehalogenase-homologous genes in deep subseafloor sedimentary metagenomes.</title>
        <authorList>
            <person name="Kawai M."/>
            <person name="Futagami T."/>
            <person name="Toyoda A."/>
            <person name="Takaki Y."/>
            <person name="Nishi S."/>
            <person name="Hori S."/>
            <person name="Arai W."/>
            <person name="Tsubouchi T."/>
            <person name="Morono Y."/>
            <person name="Uchiyama I."/>
            <person name="Ito T."/>
            <person name="Fujiyama A."/>
            <person name="Inagaki F."/>
            <person name="Takami H."/>
        </authorList>
    </citation>
    <scope>NUCLEOTIDE SEQUENCE</scope>
    <source>
        <strain evidence="1">Expedition CK06-06</strain>
    </source>
</reference>
<dbReference type="AlphaFoldDB" id="X1V6I5"/>
<organism evidence="1">
    <name type="scientific">marine sediment metagenome</name>
    <dbReference type="NCBI Taxonomy" id="412755"/>
    <lineage>
        <taxon>unclassified sequences</taxon>
        <taxon>metagenomes</taxon>
        <taxon>ecological metagenomes</taxon>
    </lineage>
</organism>